<dbReference type="AlphaFoldDB" id="A0A5N6MS51"/>
<evidence type="ECO:0000256" key="1">
    <source>
        <dbReference type="SAM" id="Phobius"/>
    </source>
</evidence>
<organism evidence="3 4">
    <name type="scientific">Arthrobacter yangruifuii</name>
    <dbReference type="NCBI Taxonomy" id="2606616"/>
    <lineage>
        <taxon>Bacteria</taxon>
        <taxon>Bacillati</taxon>
        <taxon>Actinomycetota</taxon>
        <taxon>Actinomycetes</taxon>
        <taxon>Micrococcales</taxon>
        <taxon>Micrococcaceae</taxon>
        <taxon>Arthrobacter</taxon>
    </lineage>
</organism>
<evidence type="ECO:0000313" key="3">
    <source>
        <dbReference type="EMBL" id="KAD4059590.1"/>
    </source>
</evidence>
<accession>A0A5N6MS51</accession>
<evidence type="ECO:0000259" key="2">
    <source>
        <dbReference type="Pfam" id="PF19803"/>
    </source>
</evidence>
<keyword evidence="4" id="KW-1185">Reference proteome</keyword>
<protein>
    <recommendedName>
        <fullName evidence="2">DUF6286 domain-containing protein</fullName>
    </recommendedName>
</protein>
<feature type="transmembrane region" description="Helical" evidence="1">
    <location>
        <begin position="74"/>
        <end position="96"/>
    </location>
</feature>
<feature type="transmembrane region" description="Helical" evidence="1">
    <location>
        <begin position="20"/>
        <end position="41"/>
    </location>
</feature>
<keyword evidence="1" id="KW-0472">Membrane</keyword>
<name>A0A5N6MS51_9MICC</name>
<proteinExistence type="predicted"/>
<dbReference type="Pfam" id="PF19803">
    <property type="entry name" value="DUF6286"/>
    <property type="match status" value="1"/>
</dbReference>
<evidence type="ECO:0000313" key="4">
    <source>
        <dbReference type="Proteomes" id="UP000326852"/>
    </source>
</evidence>
<sequence>MKQADQDVTTRIVRRETHSARTGASAVAAVLGILFFAYVLLESVLQVLGEQPWLIDPPTFGHWLADLPAEVDPVILGLSGALVFLAGLLFFLPAVLPGRRARYALPNPRAAVVVEGEVLAASLARCARMQAGVTPQQVLVTVGRTLVEVQIRPTSGTPVDAEAVRAAVEDELTLTKLDPQPAVRVRVADAGVIGQ</sequence>
<reference evidence="3 4" key="1">
    <citation type="submission" date="2019-08" db="EMBL/GenBank/DDBJ databases">
        <title>Arthrobacter sp. nov., isolated from plateau pika and Tibetan wild ass.</title>
        <authorList>
            <person name="Ge Y."/>
        </authorList>
    </citation>
    <scope>NUCLEOTIDE SEQUENCE [LARGE SCALE GENOMIC DNA]</scope>
    <source>
        <strain evidence="3 4">785</strain>
    </source>
</reference>
<dbReference type="EMBL" id="VTFX01000001">
    <property type="protein sequence ID" value="KAD4059590.1"/>
    <property type="molecule type" value="Genomic_DNA"/>
</dbReference>
<keyword evidence="1" id="KW-1133">Transmembrane helix</keyword>
<comment type="caution">
    <text evidence="3">The sequence shown here is derived from an EMBL/GenBank/DDBJ whole genome shotgun (WGS) entry which is preliminary data.</text>
</comment>
<feature type="domain" description="DUF6286" evidence="2">
    <location>
        <begin position="85"/>
        <end position="187"/>
    </location>
</feature>
<gene>
    <name evidence="3" type="ORF">GD627_00270</name>
</gene>
<dbReference type="InterPro" id="IPR046253">
    <property type="entry name" value="DUF6286"/>
</dbReference>
<keyword evidence="1" id="KW-0812">Transmembrane</keyword>
<dbReference type="Proteomes" id="UP000326852">
    <property type="component" value="Unassembled WGS sequence"/>
</dbReference>
<dbReference type="RefSeq" id="WP_152270894.1">
    <property type="nucleotide sequence ID" value="NZ_VTFX01000001.1"/>
</dbReference>